<proteinExistence type="predicted"/>
<dbReference type="AlphaFoldDB" id="A0A4R8SXH0"/>
<dbReference type="RefSeq" id="WP_134084338.1">
    <property type="nucleotide sequence ID" value="NZ_PECL01000007.1"/>
</dbReference>
<dbReference type="SUPFAM" id="SSF51905">
    <property type="entry name" value="FAD/NAD(P)-binding domain"/>
    <property type="match status" value="1"/>
</dbReference>
<dbReference type="EMBL" id="PECL01000007">
    <property type="protein sequence ID" value="TEA06953.1"/>
    <property type="molecule type" value="Genomic_DNA"/>
</dbReference>
<dbReference type="GO" id="GO:0016491">
    <property type="term" value="F:oxidoreductase activity"/>
    <property type="evidence" value="ECO:0007669"/>
    <property type="project" value="UniProtKB-KW"/>
</dbReference>
<sequence>MERLDAHAVVLGAGMAGLAAARVVSEFYDTVTVVERDALPQGPQQRRGVPQARHLHGLLVGGMRALTQLFPGLPEELRDAGVVVSEEGDLSRVSLWMRGHELNRTGRFADPDALTFWLPSRVVLESIIRQHVSNIENVSILDRHDVVDLITDPTHGVTGVLTATRDDGVEKALHTDLVIDATGQGSRLPLLLEKHGYPRPRLQQIRRPFSYASQWLRIPASAVHEKLRYQHPNPGRIRGAALQQAEDNTWVLSVANTAGEIPPQDREGILSHAGAVFPPDIMPVLRDAEPLTEVVRHRHPGPRWQRYDRLRRFPAGLLVMGDALCSLNPIFGQGMAVSACEAVALHDCLNEGTRDLARRFFRQATQVIQPLWVAYLQFDWAAFDRQGWRAAPQWLWRRGFDRICSAAAKDITVAEALLRVQQLIDPPWRLTSLTYLRALLNG</sequence>
<evidence type="ECO:0000313" key="1">
    <source>
        <dbReference type="EMBL" id="TEA06953.1"/>
    </source>
</evidence>
<dbReference type="Proteomes" id="UP000294604">
    <property type="component" value="Unassembled WGS sequence"/>
</dbReference>
<name>A0A4R8SXH0_9MYCO</name>
<dbReference type="Pfam" id="PF12831">
    <property type="entry name" value="FAD_oxidored"/>
    <property type="match status" value="1"/>
</dbReference>
<dbReference type="EC" id="1.14.13.-" evidence="1"/>
<gene>
    <name evidence="1" type="ORF">CCUG60884_02094</name>
</gene>
<dbReference type="Gene3D" id="3.50.50.60">
    <property type="entry name" value="FAD/NAD(P)-binding domain"/>
    <property type="match status" value="1"/>
</dbReference>
<comment type="caution">
    <text evidence="1">The sequence shown here is derived from an EMBL/GenBank/DDBJ whole genome shotgun (WGS) entry which is preliminary data.</text>
</comment>
<protein>
    <submittedName>
        <fullName evidence="1">Putative epoxidase LasC</fullName>
        <ecNumber evidence="1">1.14.13.-</ecNumber>
    </submittedName>
</protein>
<keyword evidence="1" id="KW-0560">Oxidoreductase</keyword>
<accession>A0A4R8SXH0</accession>
<organism evidence="1 2">
    <name type="scientific">Mycobacteroides salmoniphilum</name>
    <dbReference type="NCBI Taxonomy" id="404941"/>
    <lineage>
        <taxon>Bacteria</taxon>
        <taxon>Bacillati</taxon>
        <taxon>Actinomycetota</taxon>
        <taxon>Actinomycetes</taxon>
        <taxon>Mycobacteriales</taxon>
        <taxon>Mycobacteriaceae</taxon>
        <taxon>Mycobacteroides</taxon>
    </lineage>
</organism>
<evidence type="ECO:0000313" key="2">
    <source>
        <dbReference type="Proteomes" id="UP000294604"/>
    </source>
</evidence>
<dbReference type="InterPro" id="IPR036188">
    <property type="entry name" value="FAD/NAD-bd_sf"/>
</dbReference>
<reference evidence="1 2" key="1">
    <citation type="journal article" date="2019" name="Sci. Rep.">
        <title>Extended insight into the Mycobacterium chelonae-abscessus complex through whole genome sequencing of Mycobacterium salmoniphilum outbreak and Mycobacterium salmoniphilum-like strains.</title>
        <authorList>
            <person name="Behra P.R.K."/>
            <person name="Das S."/>
            <person name="Pettersson B.M.F."/>
            <person name="Shirreff L."/>
            <person name="DuCote T."/>
            <person name="Jacobsson K.G."/>
            <person name="Ennis D.G."/>
            <person name="Kirsebom L.A."/>
        </authorList>
    </citation>
    <scope>NUCLEOTIDE SEQUENCE [LARGE SCALE GENOMIC DNA]</scope>
    <source>
        <strain evidence="1 2">CCUG 60884</strain>
    </source>
</reference>
<dbReference type="PANTHER" id="PTHR43422:SF3">
    <property type="entry name" value="THIAMINE THIAZOLE SYNTHASE"/>
    <property type="match status" value="1"/>
</dbReference>
<dbReference type="PANTHER" id="PTHR43422">
    <property type="entry name" value="THIAMINE THIAZOLE SYNTHASE"/>
    <property type="match status" value="1"/>
</dbReference>